<dbReference type="OrthoDB" id="854016at2"/>
<keyword evidence="2" id="KW-0472">Membrane</keyword>
<dbReference type="AlphaFoldDB" id="A0A239J063"/>
<evidence type="ECO:0000313" key="3">
    <source>
        <dbReference type="EMBL" id="SNS99032.1"/>
    </source>
</evidence>
<reference evidence="4" key="1">
    <citation type="submission" date="2017-06" db="EMBL/GenBank/DDBJ databases">
        <authorList>
            <person name="Varghese N."/>
            <person name="Submissions S."/>
        </authorList>
    </citation>
    <scope>NUCLEOTIDE SEQUENCE [LARGE SCALE GENOMIC DNA]</scope>
    <source>
        <strain evidence="4">NKM1</strain>
    </source>
</reference>
<dbReference type="RefSeq" id="WP_089320716.1">
    <property type="nucleotide sequence ID" value="NZ_FZOQ01000019.1"/>
</dbReference>
<organism evidence="3 4">
    <name type="scientific">Pontibacter ummariensis</name>
    <dbReference type="NCBI Taxonomy" id="1610492"/>
    <lineage>
        <taxon>Bacteria</taxon>
        <taxon>Pseudomonadati</taxon>
        <taxon>Bacteroidota</taxon>
        <taxon>Cytophagia</taxon>
        <taxon>Cytophagales</taxon>
        <taxon>Hymenobacteraceae</taxon>
        <taxon>Pontibacter</taxon>
    </lineage>
</organism>
<evidence type="ECO:0000256" key="1">
    <source>
        <dbReference type="SAM" id="MobiDB-lite"/>
    </source>
</evidence>
<keyword evidence="2" id="KW-0812">Transmembrane</keyword>
<proteinExistence type="predicted"/>
<feature type="compositionally biased region" description="Basic and acidic residues" evidence="1">
    <location>
        <begin position="50"/>
        <end position="62"/>
    </location>
</feature>
<keyword evidence="4" id="KW-1185">Reference proteome</keyword>
<name>A0A239J063_9BACT</name>
<sequence>MAWSVFFGVVFTCYAIYYVLNMLFDLYRGRKQKKAPEQVVQYNLRELVEQEEKPKEVTDEPGSKAGPADQEEAEEPVLRVEGQGIPLEDFLRDAKSYSSSIF</sequence>
<accession>A0A239J063</accession>
<feature type="region of interest" description="Disordered" evidence="1">
    <location>
        <begin position="50"/>
        <end position="84"/>
    </location>
</feature>
<protein>
    <submittedName>
        <fullName evidence="3">Uncharacterized protein</fullName>
    </submittedName>
</protein>
<gene>
    <name evidence="3" type="ORF">SAMN06296052_11995</name>
</gene>
<evidence type="ECO:0000313" key="4">
    <source>
        <dbReference type="Proteomes" id="UP000198432"/>
    </source>
</evidence>
<keyword evidence="2" id="KW-1133">Transmembrane helix</keyword>
<dbReference type="Proteomes" id="UP000198432">
    <property type="component" value="Unassembled WGS sequence"/>
</dbReference>
<evidence type="ECO:0000256" key="2">
    <source>
        <dbReference type="SAM" id="Phobius"/>
    </source>
</evidence>
<feature type="transmembrane region" description="Helical" evidence="2">
    <location>
        <begin position="6"/>
        <end position="24"/>
    </location>
</feature>
<dbReference type="EMBL" id="FZOQ01000019">
    <property type="protein sequence ID" value="SNS99032.1"/>
    <property type="molecule type" value="Genomic_DNA"/>
</dbReference>